<name>A0A9Q0G6L3_9ROSI</name>
<accession>A0A9Q0G6L3</accession>
<protein>
    <submittedName>
        <fullName evidence="1">Uncharacterized protein</fullName>
    </submittedName>
</protein>
<dbReference type="Proteomes" id="UP001141552">
    <property type="component" value="Unassembled WGS sequence"/>
</dbReference>
<organism evidence="1 2">
    <name type="scientific">Turnera subulata</name>
    <dbReference type="NCBI Taxonomy" id="218843"/>
    <lineage>
        <taxon>Eukaryota</taxon>
        <taxon>Viridiplantae</taxon>
        <taxon>Streptophyta</taxon>
        <taxon>Embryophyta</taxon>
        <taxon>Tracheophyta</taxon>
        <taxon>Spermatophyta</taxon>
        <taxon>Magnoliopsida</taxon>
        <taxon>eudicotyledons</taxon>
        <taxon>Gunneridae</taxon>
        <taxon>Pentapetalae</taxon>
        <taxon>rosids</taxon>
        <taxon>fabids</taxon>
        <taxon>Malpighiales</taxon>
        <taxon>Passifloraceae</taxon>
        <taxon>Turnera</taxon>
    </lineage>
</organism>
<evidence type="ECO:0000313" key="1">
    <source>
        <dbReference type="EMBL" id="KAJ4843142.1"/>
    </source>
</evidence>
<keyword evidence="2" id="KW-1185">Reference proteome</keyword>
<dbReference type="AlphaFoldDB" id="A0A9Q0G6L3"/>
<evidence type="ECO:0000313" key="2">
    <source>
        <dbReference type="Proteomes" id="UP001141552"/>
    </source>
</evidence>
<comment type="caution">
    <text evidence="1">The sequence shown here is derived from an EMBL/GenBank/DDBJ whole genome shotgun (WGS) entry which is preliminary data.</text>
</comment>
<gene>
    <name evidence="1" type="ORF">Tsubulata_018566</name>
</gene>
<dbReference type="EMBL" id="JAKUCV010002307">
    <property type="protein sequence ID" value="KAJ4843142.1"/>
    <property type="molecule type" value="Genomic_DNA"/>
</dbReference>
<dbReference type="OrthoDB" id="1649181at2759"/>
<dbReference type="PANTHER" id="PTHR34956">
    <property type="entry name" value="OS05G0397300 PROTEIN"/>
    <property type="match status" value="1"/>
</dbReference>
<proteinExistence type="predicted"/>
<sequence>MDWSSNHVTEYEGYYNHDEDTFSTELKRQILLLTTDEDEDFPVTTRLNNSNSSTHKGLSSVIAPAAGSYFSLYGNEHSTNSVPTWLVNLWRKGNGTGSISYFVKTKACPDDKRYHAQDNMQLNTDRNLGFESFDEDDSFYAELRRQVLLLIADDNDDCTMIKSSTLITARKRCSSGLTTSFPTTLQPGSYFNWWERENADSVPTWLVNLWRNGKGTGVKKEQLEEKSIEHRR</sequence>
<reference evidence="1" key="2">
    <citation type="journal article" date="2023" name="Plants (Basel)">
        <title>Annotation of the Turnera subulata (Passifloraceae) Draft Genome Reveals the S-Locus Evolved after the Divergence of Turneroideae from Passifloroideae in a Stepwise Manner.</title>
        <authorList>
            <person name="Henning P.M."/>
            <person name="Roalson E.H."/>
            <person name="Mir W."/>
            <person name="McCubbin A.G."/>
            <person name="Shore J.S."/>
        </authorList>
    </citation>
    <scope>NUCLEOTIDE SEQUENCE</scope>
    <source>
        <strain evidence="1">F60SS</strain>
    </source>
</reference>
<feature type="non-terminal residue" evidence="1">
    <location>
        <position position="1"/>
    </location>
</feature>
<reference evidence="1" key="1">
    <citation type="submission" date="2022-02" db="EMBL/GenBank/DDBJ databases">
        <authorList>
            <person name="Henning P.M."/>
            <person name="McCubbin A.G."/>
            <person name="Shore J.S."/>
        </authorList>
    </citation>
    <scope>NUCLEOTIDE SEQUENCE</scope>
    <source>
        <strain evidence="1">F60SS</strain>
        <tissue evidence="1">Leaves</tissue>
    </source>
</reference>
<dbReference type="PANTHER" id="PTHR34956:SF1">
    <property type="entry name" value="DUF4005 DOMAIN-CONTAINING PROTEIN"/>
    <property type="match status" value="1"/>
</dbReference>